<evidence type="ECO:0000256" key="3">
    <source>
        <dbReference type="ARBA" id="ARBA00022617"/>
    </source>
</evidence>
<dbReference type="GO" id="GO:0005506">
    <property type="term" value="F:iron ion binding"/>
    <property type="evidence" value="ECO:0007669"/>
    <property type="project" value="InterPro"/>
</dbReference>
<dbReference type="GO" id="GO:0004497">
    <property type="term" value="F:monooxygenase activity"/>
    <property type="evidence" value="ECO:0007669"/>
    <property type="project" value="UniProtKB-KW"/>
</dbReference>
<dbReference type="Pfam" id="PF00067">
    <property type="entry name" value="p450"/>
    <property type="match status" value="1"/>
</dbReference>
<dbReference type="CDD" id="cd11041">
    <property type="entry name" value="CYP503A1-like"/>
    <property type="match status" value="1"/>
</dbReference>
<dbReference type="PANTHER" id="PTHR46206:SF2">
    <property type="entry name" value="CYTOCHROME P450 MONOOXYGENASE AUSG-RELATED"/>
    <property type="match status" value="1"/>
</dbReference>
<accession>A0A1V6THI8</accession>
<dbReference type="STRING" id="303698.A0A1V6THI8"/>
<keyword evidence="6 8" id="KW-0408">Iron</keyword>
<dbReference type="InterPro" id="IPR036396">
    <property type="entry name" value="Cyt_P450_sf"/>
</dbReference>
<comment type="caution">
    <text evidence="10">The sequence shown here is derived from an EMBL/GenBank/DDBJ whole genome shotgun (WGS) entry which is preliminary data.</text>
</comment>
<dbReference type="PRINTS" id="PR00465">
    <property type="entry name" value="EP450IV"/>
</dbReference>
<evidence type="ECO:0000256" key="4">
    <source>
        <dbReference type="ARBA" id="ARBA00022723"/>
    </source>
</evidence>
<keyword evidence="5" id="KW-0560">Oxidoreductase</keyword>
<comment type="similarity">
    <text evidence="2">Belongs to the cytochrome P450 family.</text>
</comment>
<evidence type="ECO:0000256" key="6">
    <source>
        <dbReference type="ARBA" id="ARBA00023004"/>
    </source>
</evidence>
<feature type="binding site" description="axial binding residue" evidence="8">
    <location>
        <position position="444"/>
    </location>
    <ligand>
        <name>heme</name>
        <dbReference type="ChEBI" id="CHEBI:30413"/>
    </ligand>
    <ligandPart>
        <name>Fe</name>
        <dbReference type="ChEBI" id="CHEBI:18248"/>
    </ligandPart>
</feature>
<dbReference type="AlphaFoldDB" id="A0A1V6THI8"/>
<keyword evidence="11" id="KW-1185">Reference proteome</keyword>
<evidence type="ECO:0000313" key="11">
    <source>
        <dbReference type="Proteomes" id="UP000191285"/>
    </source>
</evidence>
<evidence type="ECO:0000256" key="9">
    <source>
        <dbReference type="SAM" id="Phobius"/>
    </source>
</evidence>
<reference evidence="11" key="1">
    <citation type="journal article" date="2017" name="Nat. Microbiol.">
        <title>Global analysis of biosynthetic gene clusters reveals vast potential of secondary metabolite production in Penicillium species.</title>
        <authorList>
            <person name="Nielsen J.C."/>
            <person name="Grijseels S."/>
            <person name="Prigent S."/>
            <person name="Ji B."/>
            <person name="Dainat J."/>
            <person name="Nielsen K.F."/>
            <person name="Frisvad J.C."/>
            <person name="Workman M."/>
            <person name="Nielsen J."/>
        </authorList>
    </citation>
    <scope>NUCLEOTIDE SEQUENCE [LARGE SCALE GENOMIC DNA]</scope>
    <source>
        <strain evidence="11">IBT 24891</strain>
    </source>
</reference>
<evidence type="ECO:0000256" key="8">
    <source>
        <dbReference type="PIRSR" id="PIRSR602403-1"/>
    </source>
</evidence>
<dbReference type="GO" id="GO:0020037">
    <property type="term" value="F:heme binding"/>
    <property type="evidence" value="ECO:0007669"/>
    <property type="project" value="InterPro"/>
</dbReference>
<dbReference type="EMBL" id="MLKD01000006">
    <property type="protein sequence ID" value="OQE25370.1"/>
    <property type="molecule type" value="Genomic_DNA"/>
</dbReference>
<sequence length="503" mass="56902">MEFEDWFRIDAKYAGLVLGAVLMIYFVLEFRARRWNPSNLPVLNNRKWFELGYGKATQRYNSDPLGMLKSGFQNGADAFYLCTESHFRLILSPKYADVIGADERFDLGKYIGEDFHEGIPGFEPIANIALDSKVLQLAVKTKLARQTPKLVAPLCEEAGLALERHWTDETEWHELKLRGSSSQIVGQIVSRVFLGDKELCRDSAWLKLLDDFLETTFIAAHHLRRWPVPMRLLASRFMPSCRKVRADLQRVMQFLEPLLYKEIDPEKETTALTWIKDAAKGRPYDFATLQLTLAMASLDTSTDLLAKTLCDLSDHPHLVDDIRKEIVEIVGAEGLTQASIGRLYLLDSAMKESQRLRPLGYSTMERMAKEAVVLPDGLIIPKGTAIMVSGCHMMDSSVWPNGETYDGYRFANLRKNAKNSLTSPYQLTSTSSDHMGFGHGKQACPGRHYAAIFNKIALCHILLKYDFSVTLPEEGPIEMRGHNILPNAGVKISVRRRQEEISL</sequence>
<dbReference type="InterPro" id="IPR002403">
    <property type="entry name" value="Cyt_P450_E_grp-IV"/>
</dbReference>
<proteinExistence type="inferred from homology"/>
<keyword evidence="9" id="KW-0472">Membrane</keyword>
<protein>
    <recommendedName>
        <fullName evidence="12">Cytochrome P450 monooxygenase</fullName>
    </recommendedName>
</protein>
<keyword evidence="9" id="KW-1133">Transmembrane helix</keyword>
<dbReference type="InterPro" id="IPR001128">
    <property type="entry name" value="Cyt_P450"/>
</dbReference>
<feature type="transmembrane region" description="Helical" evidence="9">
    <location>
        <begin position="12"/>
        <end position="28"/>
    </location>
</feature>
<dbReference type="OrthoDB" id="1844152at2759"/>
<evidence type="ECO:0000256" key="5">
    <source>
        <dbReference type="ARBA" id="ARBA00023002"/>
    </source>
</evidence>
<evidence type="ECO:0000256" key="7">
    <source>
        <dbReference type="ARBA" id="ARBA00023033"/>
    </source>
</evidence>
<dbReference type="PANTHER" id="PTHR46206">
    <property type="entry name" value="CYTOCHROME P450"/>
    <property type="match status" value="1"/>
</dbReference>
<keyword evidence="3 8" id="KW-0349">Heme</keyword>
<dbReference type="GO" id="GO:0043386">
    <property type="term" value="P:mycotoxin biosynthetic process"/>
    <property type="evidence" value="ECO:0007669"/>
    <property type="project" value="UniProtKB-ARBA"/>
</dbReference>
<keyword evidence="9" id="KW-0812">Transmembrane</keyword>
<dbReference type="Gene3D" id="1.10.630.10">
    <property type="entry name" value="Cytochrome P450"/>
    <property type="match status" value="1"/>
</dbReference>
<comment type="cofactor">
    <cofactor evidence="1 8">
        <name>heme</name>
        <dbReference type="ChEBI" id="CHEBI:30413"/>
    </cofactor>
</comment>
<keyword evidence="4 8" id="KW-0479">Metal-binding</keyword>
<dbReference type="GO" id="GO:0016705">
    <property type="term" value="F:oxidoreductase activity, acting on paired donors, with incorporation or reduction of molecular oxygen"/>
    <property type="evidence" value="ECO:0007669"/>
    <property type="project" value="InterPro"/>
</dbReference>
<evidence type="ECO:0000313" key="10">
    <source>
        <dbReference type="EMBL" id="OQE25370.1"/>
    </source>
</evidence>
<keyword evidence="7" id="KW-0503">Monooxygenase</keyword>
<evidence type="ECO:0008006" key="12">
    <source>
        <dbReference type="Google" id="ProtNLM"/>
    </source>
</evidence>
<evidence type="ECO:0000256" key="1">
    <source>
        <dbReference type="ARBA" id="ARBA00001971"/>
    </source>
</evidence>
<dbReference type="Proteomes" id="UP000191285">
    <property type="component" value="Unassembled WGS sequence"/>
</dbReference>
<name>A0A1V6THI8_9EURO</name>
<gene>
    <name evidence="10" type="ORF">PENSTE_c006G02771</name>
</gene>
<organism evidence="10 11">
    <name type="scientific">Penicillium steckii</name>
    <dbReference type="NCBI Taxonomy" id="303698"/>
    <lineage>
        <taxon>Eukaryota</taxon>
        <taxon>Fungi</taxon>
        <taxon>Dikarya</taxon>
        <taxon>Ascomycota</taxon>
        <taxon>Pezizomycotina</taxon>
        <taxon>Eurotiomycetes</taxon>
        <taxon>Eurotiomycetidae</taxon>
        <taxon>Eurotiales</taxon>
        <taxon>Aspergillaceae</taxon>
        <taxon>Penicillium</taxon>
    </lineage>
</organism>
<dbReference type="SUPFAM" id="SSF48264">
    <property type="entry name" value="Cytochrome P450"/>
    <property type="match status" value="1"/>
</dbReference>
<evidence type="ECO:0000256" key="2">
    <source>
        <dbReference type="ARBA" id="ARBA00010617"/>
    </source>
</evidence>